<sequence>MDVGKEKYFRRPATNQDNFNGENFVRVQSGKVDKSPFAPRSRFATLFEDLVEEIVCFEDTATQNTLEEQQSIQKRAKPNDGPRATQVDKGGDSGLEIGVKDLMDCLDNTPASNDHHSLTNALVCAYSSVNSAFPKGQSKVAAAMGHHVIISRHHSVISSSIISNSIHFGHSLTTGQDGAIDGVFQFPRLPKNGVLNVNDDLTDTEGGSQEVWACPYYFKCHYGLSVF</sequence>
<organism evidence="2 3">
    <name type="scientific">Jatropha curcas</name>
    <name type="common">Barbados nut</name>
    <dbReference type="NCBI Taxonomy" id="180498"/>
    <lineage>
        <taxon>Eukaryota</taxon>
        <taxon>Viridiplantae</taxon>
        <taxon>Streptophyta</taxon>
        <taxon>Embryophyta</taxon>
        <taxon>Tracheophyta</taxon>
        <taxon>Spermatophyta</taxon>
        <taxon>Magnoliopsida</taxon>
        <taxon>eudicotyledons</taxon>
        <taxon>Gunneridae</taxon>
        <taxon>Pentapetalae</taxon>
        <taxon>rosids</taxon>
        <taxon>fabids</taxon>
        <taxon>Malpighiales</taxon>
        <taxon>Euphorbiaceae</taxon>
        <taxon>Crotonoideae</taxon>
        <taxon>Jatropheae</taxon>
        <taxon>Jatropha</taxon>
    </lineage>
</organism>
<feature type="region of interest" description="Disordered" evidence="1">
    <location>
        <begin position="72"/>
        <end position="93"/>
    </location>
</feature>
<keyword evidence="3" id="KW-1185">Reference proteome</keyword>
<accession>A0A067LP29</accession>
<dbReference type="Proteomes" id="UP000027138">
    <property type="component" value="Unassembled WGS sequence"/>
</dbReference>
<evidence type="ECO:0000313" key="2">
    <source>
        <dbReference type="EMBL" id="KDP46640.1"/>
    </source>
</evidence>
<evidence type="ECO:0000313" key="3">
    <source>
        <dbReference type="Proteomes" id="UP000027138"/>
    </source>
</evidence>
<evidence type="ECO:0000256" key="1">
    <source>
        <dbReference type="SAM" id="MobiDB-lite"/>
    </source>
</evidence>
<proteinExistence type="predicted"/>
<protein>
    <submittedName>
        <fullName evidence="2">Uncharacterized protein</fullName>
    </submittedName>
</protein>
<reference evidence="2 3" key="1">
    <citation type="journal article" date="2014" name="PLoS ONE">
        <title>Global Analysis of Gene Expression Profiles in Physic Nut (Jatropha curcas L.) Seedlings Exposed to Salt Stress.</title>
        <authorList>
            <person name="Zhang L."/>
            <person name="Zhang C."/>
            <person name="Wu P."/>
            <person name="Chen Y."/>
            <person name="Li M."/>
            <person name="Jiang H."/>
            <person name="Wu G."/>
        </authorList>
    </citation>
    <scope>NUCLEOTIDE SEQUENCE [LARGE SCALE GENOMIC DNA]</scope>
    <source>
        <strain evidence="3">cv. GZQX0401</strain>
        <tissue evidence="2">Young leaves</tissue>
    </source>
</reference>
<dbReference type="EMBL" id="KK914213">
    <property type="protein sequence ID" value="KDP46640.1"/>
    <property type="molecule type" value="Genomic_DNA"/>
</dbReference>
<dbReference type="AlphaFoldDB" id="A0A067LP29"/>
<name>A0A067LP29_JATCU</name>
<gene>
    <name evidence="2" type="ORF">JCGZ_13596</name>
</gene>